<keyword evidence="6 7" id="KW-0804">Transcription</keyword>
<keyword evidence="4 7" id="KW-0805">Transcription regulation</keyword>
<evidence type="ECO:0000256" key="3">
    <source>
        <dbReference type="ARBA" id="ARBA00022737"/>
    </source>
</evidence>
<evidence type="ECO:0000313" key="10">
    <source>
        <dbReference type="Proteomes" id="UP000537592"/>
    </source>
</evidence>
<evidence type="ECO:0000256" key="6">
    <source>
        <dbReference type="ARBA" id="ARBA00023163"/>
    </source>
</evidence>
<comment type="subunit">
    <text evidence="7">Forms oligomers.</text>
</comment>
<evidence type="ECO:0000256" key="4">
    <source>
        <dbReference type="ARBA" id="ARBA00023015"/>
    </source>
</evidence>
<evidence type="ECO:0000313" key="9">
    <source>
        <dbReference type="EMBL" id="MBB3808248.1"/>
    </source>
</evidence>
<dbReference type="PROSITE" id="PS51740">
    <property type="entry name" value="SPOVT_ABRB"/>
    <property type="match status" value="2"/>
</dbReference>
<dbReference type="AlphaFoldDB" id="A0A7W6EEJ3"/>
<feature type="domain" description="SpoVT-AbrB" evidence="8">
    <location>
        <begin position="83"/>
        <end position="126"/>
    </location>
</feature>
<dbReference type="InterPro" id="IPR035642">
    <property type="entry name" value="MraZ_N"/>
</dbReference>
<dbReference type="GO" id="GO:0005737">
    <property type="term" value="C:cytoplasm"/>
    <property type="evidence" value="ECO:0007669"/>
    <property type="project" value="UniProtKB-UniRule"/>
</dbReference>
<dbReference type="SUPFAM" id="SSF89447">
    <property type="entry name" value="AbrB/MazE/MraZ-like"/>
    <property type="match status" value="1"/>
</dbReference>
<keyword evidence="2 7" id="KW-0963">Cytoplasm</keyword>
<comment type="caution">
    <text evidence="9">The sequence shown here is derived from an EMBL/GenBank/DDBJ whole genome shotgun (WGS) entry which is preliminary data.</text>
</comment>
<reference evidence="9 10" key="1">
    <citation type="submission" date="2020-08" db="EMBL/GenBank/DDBJ databases">
        <title>Genomic Encyclopedia of Type Strains, Phase IV (KMG-IV): sequencing the most valuable type-strain genomes for metagenomic binning, comparative biology and taxonomic classification.</title>
        <authorList>
            <person name="Goeker M."/>
        </authorList>
    </citation>
    <scope>NUCLEOTIDE SEQUENCE [LARGE SCALE GENOMIC DNA]</scope>
    <source>
        <strain evidence="9 10">DSM 28760</strain>
    </source>
</reference>
<sequence>MDRFVSNFTNRLDAKGRVSIPAPFRAVLARDGFDGLYVHPALDSAALDAGGNALLREIDALLSRLTPYSDERDFLSTALLGTSEILKVDGEGRVLLTEGLKVHAGLADAVTFVGLGHKFQLWEPSAFREHLAQARERVRVLKRSLGEAGMVSEARER</sequence>
<dbReference type="Proteomes" id="UP000537592">
    <property type="component" value="Unassembled WGS sequence"/>
</dbReference>
<name>A0A7W6EEJ3_9HYPH</name>
<dbReference type="GO" id="GO:0003700">
    <property type="term" value="F:DNA-binding transcription factor activity"/>
    <property type="evidence" value="ECO:0007669"/>
    <property type="project" value="UniProtKB-UniRule"/>
</dbReference>
<feature type="domain" description="SpoVT-AbrB" evidence="8">
    <location>
        <begin position="7"/>
        <end position="60"/>
    </location>
</feature>
<dbReference type="InterPro" id="IPR035644">
    <property type="entry name" value="MraZ_C"/>
</dbReference>
<evidence type="ECO:0000256" key="7">
    <source>
        <dbReference type="HAMAP-Rule" id="MF_01008"/>
    </source>
</evidence>
<dbReference type="Pfam" id="PF02381">
    <property type="entry name" value="MraZ"/>
    <property type="match status" value="1"/>
</dbReference>
<dbReference type="GO" id="GO:0009295">
    <property type="term" value="C:nucleoid"/>
    <property type="evidence" value="ECO:0007669"/>
    <property type="project" value="UniProtKB-SubCell"/>
</dbReference>
<dbReference type="InterPro" id="IPR020603">
    <property type="entry name" value="MraZ_dom"/>
</dbReference>
<keyword evidence="3" id="KW-0677">Repeat</keyword>
<dbReference type="GO" id="GO:0000976">
    <property type="term" value="F:transcription cis-regulatory region binding"/>
    <property type="evidence" value="ECO:0007669"/>
    <property type="project" value="TreeGrafter"/>
</dbReference>
<dbReference type="EMBL" id="JACICC010000001">
    <property type="protein sequence ID" value="MBB3808248.1"/>
    <property type="molecule type" value="Genomic_DNA"/>
</dbReference>
<evidence type="ECO:0000256" key="5">
    <source>
        <dbReference type="ARBA" id="ARBA00023125"/>
    </source>
</evidence>
<dbReference type="InterPro" id="IPR007159">
    <property type="entry name" value="SpoVT-AbrB_dom"/>
</dbReference>
<organism evidence="9 10">
    <name type="scientific">Pseudochelatococcus contaminans</name>
    <dbReference type="NCBI Taxonomy" id="1538103"/>
    <lineage>
        <taxon>Bacteria</taxon>
        <taxon>Pseudomonadati</taxon>
        <taxon>Pseudomonadota</taxon>
        <taxon>Alphaproteobacteria</taxon>
        <taxon>Hyphomicrobiales</taxon>
        <taxon>Chelatococcaceae</taxon>
        <taxon>Pseudochelatococcus</taxon>
    </lineage>
</organism>
<dbReference type="HAMAP" id="MF_01008">
    <property type="entry name" value="MraZ"/>
    <property type="match status" value="1"/>
</dbReference>
<evidence type="ECO:0000256" key="1">
    <source>
        <dbReference type="ARBA" id="ARBA00013860"/>
    </source>
</evidence>
<protein>
    <recommendedName>
        <fullName evidence="1 7">Transcriptional regulator MraZ</fullName>
    </recommendedName>
</protein>
<comment type="subcellular location">
    <subcellularLocation>
        <location evidence="7">Cytoplasm</location>
        <location evidence="7">Nucleoid</location>
    </subcellularLocation>
</comment>
<keyword evidence="5 7" id="KW-0238">DNA-binding</keyword>
<dbReference type="Gene3D" id="3.40.1550.20">
    <property type="entry name" value="Transcriptional regulator MraZ domain"/>
    <property type="match status" value="1"/>
</dbReference>
<dbReference type="InterPro" id="IPR038619">
    <property type="entry name" value="MraZ_sf"/>
</dbReference>
<dbReference type="InterPro" id="IPR003444">
    <property type="entry name" value="MraZ"/>
</dbReference>
<dbReference type="PANTHER" id="PTHR34701">
    <property type="entry name" value="TRANSCRIPTIONAL REGULATOR MRAZ"/>
    <property type="match status" value="1"/>
</dbReference>
<dbReference type="CDD" id="cd16321">
    <property type="entry name" value="MraZ_C"/>
    <property type="match status" value="1"/>
</dbReference>
<dbReference type="CDD" id="cd16320">
    <property type="entry name" value="MraZ_N"/>
    <property type="match status" value="1"/>
</dbReference>
<gene>
    <name evidence="7" type="primary">mraZ</name>
    <name evidence="9" type="ORF">FHS81_000302</name>
</gene>
<evidence type="ECO:0000256" key="2">
    <source>
        <dbReference type="ARBA" id="ARBA00022490"/>
    </source>
</evidence>
<dbReference type="RefSeq" id="WP_183750270.1">
    <property type="nucleotide sequence ID" value="NZ_JACICC010000001.1"/>
</dbReference>
<accession>A0A7W6EEJ3</accession>
<dbReference type="InterPro" id="IPR037914">
    <property type="entry name" value="SpoVT-AbrB_sf"/>
</dbReference>
<proteinExistence type="inferred from homology"/>
<evidence type="ECO:0000259" key="8">
    <source>
        <dbReference type="PROSITE" id="PS51740"/>
    </source>
</evidence>
<dbReference type="GO" id="GO:2000143">
    <property type="term" value="P:negative regulation of DNA-templated transcription initiation"/>
    <property type="evidence" value="ECO:0007669"/>
    <property type="project" value="TreeGrafter"/>
</dbReference>
<dbReference type="PANTHER" id="PTHR34701:SF1">
    <property type="entry name" value="TRANSCRIPTIONAL REGULATOR MRAZ"/>
    <property type="match status" value="1"/>
</dbReference>
<keyword evidence="10" id="KW-1185">Reference proteome</keyword>
<comment type="similarity">
    <text evidence="7">Belongs to the MraZ family.</text>
</comment>